<dbReference type="FunFam" id="1.20.1560.10:FF:000011">
    <property type="entry name" value="Multidrug ABC transporter ATP-binding protein"/>
    <property type="match status" value="1"/>
</dbReference>
<dbReference type="GO" id="GO:0005886">
    <property type="term" value="C:plasma membrane"/>
    <property type="evidence" value="ECO:0007669"/>
    <property type="project" value="UniProtKB-SubCell"/>
</dbReference>
<name>A0A268NVZ8_SHOCL</name>
<dbReference type="PROSITE" id="PS00211">
    <property type="entry name" value="ABC_TRANSPORTER_1"/>
    <property type="match status" value="1"/>
</dbReference>
<dbReference type="FunFam" id="3.40.50.300:FF:000287">
    <property type="entry name" value="Multidrug ABC transporter ATP-binding protein"/>
    <property type="match status" value="1"/>
</dbReference>
<dbReference type="PANTHER" id="PTHR43394:SF1">
    <property type="entry name" value="ATP-BINDING CASSETTE SUB-FAMILY B MEMBER 10, MITOCHONDRIAL"/>
    <property type="match status" value="1"/>
</dbReference>
<feature type="transmembrane region" description="Helical" evidence="10">
    <location>
        <begin position="65"/>
        <end position="92"/>
    </location>
</feature>
<evidence type="ECO:0000313" key="16">
    <source>
        <dbReference type="Proteomes" id="UP000216207"/>
    </source>
</evidence>
<comment type="subcellular location">
    <subcellularLocation>
        <location evidence="1">Cell membrane</location>
        <topology evidence="1">Multi-pass membrane protein</topology>
    </subcellularLocation>
</comment>
<feature type="transmembrane region" description="Helical" evidence="10">
    <location>
        <begin position="303"/>
        <end position="330"/>
    </location>
</feature>
<dbReference type="Gene3D" id="3.40.50.300">
    <property type="entry name" value="P-loop containing nucleotide triphosphate hydrolases"/>
    <property type="match status" value="1"/>
</dbReference>
<feature type="transmembrane region" description="Helical" evidence="10">
    <location>
        <begin position="104"/>
        <end position="124"/>
    </location>
</feature>
<dbReference type="SUPFAM" id="SSF90123">
    <property type="entry name" value="ABC transporter transmembrane region"/>
    <property type="match status" value="1"/>
</dbReference>
<dbReference type="CDD" id="cd03254">
    <property type="entry name" value="ABCC_Glucan_exporter_like"/>
    <property type="match status" value="1"/>
</dbReference>
<keyword evidence="4 10" id="KW-0812">Transmembrane</keyword>
<dbReference type="PANTHER" id="PTHR43394">
    <property type="entry name" value="ATP-DEPENDENT PERMEASE MDL1, MITOCHONDRIAL"/>
    <property type="match status" value="1"/>
</dbReference>
<dbReference type="SMART" id="SM00382">
    <property type="entry name" value="AAA"/>
    <property type="match status" value="1"/>
</dbReference>
<evidence type="ECO:0000313" key="14">
    <source>
        <dbReference type="EMBL" id="PAF28055.1"/>
    </source>
</evidence>
<dbReference type="Gene3D" id="1.20.1560.10">
    <property type="entry name" value="ABC transporter type 1, transmembrane domain"/>
    <property type="match status" value="1"/>
</dbReference>
<dbReference type="SUPFAM" id="SSF52540">
    <property type="entry name" value="P-loop containing nucleoside triphosphate hydrolases"/>
    <property type="match status" value="1"/>
</dbReference>
<evidence type="ECO:0000256" key="7">
    <source>
        <dbReference type="ARBA" id="ARBA00022989"/>
    </source>
</evidence>
<keyword evidence="3" id="KW-1003">Cell membrane</keyword>
<evidence type="ECO:0000256" key="4">
    <source>
        <dbReference type="ARBA" id="ARBA00022692"/>
    </source>
</evidence>
<dbReference type="EMBL" id="NPBS01000001">
    <property type="protein sequence ID" value="PAF28055.1"/>
    <property type="molecule type" value="Genomic_DNA"/>
</dbReference>
<dbReference type="Proteomes" id="UP000216133">
    <property type="component" value="Unassembled WGS sequence"/>
</dbReference>
<evidence type="ECO:0000256" key="10">
    <source>
        <dbReference type="SAM" id="Phobius"/>
    </source>
</evidence>
<dbReference type="InterPro" id="IPR011527">
    <property type="entry name" value="ABC1_TM_dom"/>
</dbReference>
<evidence type="ECO:0000256" key="5">
    <source>
        <dbReference type="ARBA" id="ARBA00022741"/>
    </source>
</evidence>
<comment type="caution">
    <text evidence="13">The sequence shown here is derived from an EMBL/GenBank/DDBJ whole genome shotgun (WGS) entry which is preliminary data.</text>
</comment>
<dbReference type="RefSeq" id="WP_095238689.1">
    <property type="nucleotide sequence ID" value="NZ_NPBS01000001.1"/>
</dbReference>
<dbReference type="InterPro" id="IPR003593">
    <property type="entry name" value="AAA+_ATPase"/>
</dbReference>
<keyword evidence="5" id="KW-0547">Nucleotide-binding</keyword>
<evidence type="ECO:0000313" key="13">
    <source>
        <dbReference type="EMBL" id="PAE87419.1"/>
    </source>
</evidence>
<reference evidence="15 16" key="1">
    <citation type="submission" date="2017-07" db="EMBL/GenBank/DDBJ databases">
        <title>Isolation and whole genome analysis of endospore-forming bacteria from heroin.</title>
        <authorList>
            <person name="Kalinowski J."/>
            <person name="Ahrens B."/>
            <person name="Al-Dilaimi A."/>
            <person name="Winkler A."/>
            <person name="Wibberg D."/>
            <person name="Schleenbecker U."/>
            <person name="Ruckert C."/>
            <person name="Wolfel R."/>
            <person name="Grass G."/>
        </authorList>
    </citation>
    <scope>NUCLEOTIDE SEQUENCE [LARGE SCALE GENOMIC DNA]</scope>
    <source>
        <strain evidence="14 15">7523-2</strain>
        <strain evidence="13 16">7539</strain>
    </source>
</reference>
<proteinExistence type="predicted"/>
<keyword evidence="6 13" id="KW-0067">ATP-binding</keyword>
<dbReference type="InterPro" id="IPR017871">
    <property type="entry name" value="ABC_transporter-like_CS"/>
</dbReference>
<dbReference type="AlphaFoldDB" id="A0A268NVZ8"/>
<organism evidence="13 16">
    <name type="scientific">Shouchella clausii</name>
    <name type="common">Alkalihalobacillus clausii</name>
    <dbReference type="NCBI Taxonomy" id="79880"/>
    <lineage>
        <taxon>Bacteria</taxon>
        <taxon>Bacillati</taxon>
        <taxon>Bacillota</taxon>
        <taxon>Bacilli</taxon>
        <taxon>Bacillales</taxon>
        <taxon>Bacillaceae</taxon>
        <taxon>Shouchella</taxon>
    </lineage>
</organism>
<evidence type="ECO:0000259" key="12">
    <source>
        <dbReference type="PROSITE" id="PS50929"/>
    </source>
</evidence>
<dbReference type="InterPro" id="IPR003439">
    <property type="entry name" value="ABC_transporter-like_ATP-bd"/>
</dbReference>
<evidence type="ECO:0000256" key="1">
    <source>
        <dbReference type="ARBA" id="ARBA00004651"/>
    </source>
</evidence>
<protein>
    <submittedName>
        <fullName evidence="13">Multidrug ABC transporter ATP-binding protein</fullName>
    </submittedName>
</protein>
<evidence type="ECO:0000256" key="2">
    <source>
        <dbReference type="ARBA" id="ARBA00022448"/>
    </source>
</evidence>
<dbReference type="Pfam" id="PF00005">
    <property type="entry name" value="ABC_tran"/>
    <property type="match status" value="1"/>
</dbReference>
<feature type="compositionally biased region" description="Low complexity" evidence="9">
    <location>
        <begin position="20"/>
        <end position="32"/>
    </location>
</feature>
<feature type="transmembrane region" description="Helical" evidence="10">
    <location>
        <begin position="183"/>
        <end position="203"/>
    </location>
</feature>
<keyword evidence="7 10" id="KW-1133">Transmembrane helix</keyword>
<dbReference type="CDD" id="cd18547">
    <property type="entry name" value="ABC_6TM_Tm288_like"/>
    <property type="match status" value="1"/>
</dbReference>
<dbReference type="GO" id="GO:0016887">
    <property type="term" value="F:ATP hydrolysis activity"/>
    <property type="evidence" value="ECO:0007669"/>
    <property type="project" value="InterPro"/>
</dbReference>
<dbReference type="GO" id="GO:0015421">
    <property type="term" value="F:ABC-type oligopeptide transporter activity"/>
    <property type="evidence" value="ECO:0007669"/>
    <property type="project" value="TreeGrafter"/>
</dbReference>
<evidence type="ECO:0000313" key="15">
    <source>
        <dbReference type="Proteomes" id="UP000216133"/>
    </source>
</evidence>
<gene>
    <name evidence="14" type="ORF">CHH61_00170</name>
    <name evidence="13" type="ORF">CHH72_18350</name>
</gene>
<sequence>MRLRSALTEPFRYKTINWRASRQSQATSSQPQHPHAARAGGRPETAKDGKGAAKRIFAYLARQKGALFLVMALVFASAVLTLAGPFLIGVVIDDYIIPTNFDGLEIILLFLLGSYAALSISTFLQNFMMVKIAQATVFAIRKDLFAQLQKLPIGFFDKHKHGDLMSRMTNDIENISATLNSSIVQIISSVVTFIGILAVMLYLSPLLTVITLFIVPLMVLGMRWITKRTKVFFKEQQKSLGQLNGYSEETIAGQSVVKTFSREDTIIEAFEEHNGALRHAGFWAQVYSGFIPKLMNVLNNLSFAVIAGIGGFLAVHGAAGVTVGVIVVFVEYSRQFTRPLNDLANQFNAVLSALAGAERVFAVIDEEPEADQAGAITVKQIDGNVSFQNVCFSYGATETLKNVSFTAKAGETIAFVGPTGAGKTTILNLLLGFYPVNEGAIFIDGNNLANLKKDDVRSQMGVVLQDPFLFQGSIRENIRYGRLEASDQEVEEAAKLANAHGFISHLPNGYDTMLLQDGSGISQGQKQLLSIARALLANPSILILDEATSSIDTVTEMKIQEALKRLMHGRTSFVIAHRLNTIEAADQILVLQGGEVTEVGSHHELMATKGFYYGMQQTKQMDAIL</sequence>
<feature type="domain" description="ABC transporter" evidence="11">
    <location>
        <begin position="385"/>
        <end position="618"/>
    </location>
</feature>
<feature type="region of interest" description="Disordered" evidence="9">
    <location>
        <begin position="20"/>
        <end position="48"/>
    </location>
</feature>
<dbReference type="PROSITE" id="PS50893">
    <property type="entry name" value="ABC_TRANSPORTER_2"/>
    <property type="match status" value="1"/>
</dbReference>
<feature type="domain" description="ABC transmembrane type-1" evidence="12">
    <location>
        <begin position="68"/>
        <end position="352"/>
    </location>
</feature>
<evidence type="ECO:0000259" key="11">
    <source>
        <dbReference type="PROSITE" id="PS50893"/>
    </source>
</evidence>
<feature type="transmembrane region" description="Helical" evidence="10">
    <location>
        <begin position="209"/>
        <end position="226"/>
    </location>
</feature>
<evidence type="ECO:0000256" key="3">
    <source>
        <dbReference type="ARBA" id="ARBA00022475"/>
    </source>
</evidence>
<dbReference type="Proteomes" id="UP000216207">
    <property type="component" value="Unassembled WGS sequence"/>
</dbReference>
<dbReference type="Pfam" id="PF00664">
    <property type="entry name" value="ABC_membrane"/>
    <property type="match status" value="1"/>
</dbReference>
<dbReference type="InterPro" id="IPR039421">
    <property type="entry name" value="Type_1_exporter"/>
</dbReference>
<dbReference type="InterPro" id="IPR036640">
    <property type="entry name" value="ABC1_TM_sf"/>
</dbReference>
<keyword evidence="8 10" id="KW-0472">Membrane</keyword>
<evidence type="ECO:0000256" key="9">
    <source>
        <dbReference type="SAM" id="MobiDB-lite"/>
    </source>
</evidence>
<dbReference type="InterPro" id="IPR027417">
    <property type="entry name" value="P-loop_NTPase"/>
</dbReference>
<keyword evidence="2" id="KW-0813">Transport</keyword>
<dbReference type="GO" id="GO:0005524">
    <property type="term" value="F:ATP binding"/>
    <property type="evidence" value="ECO:0007669"/>
    <property type="project" value="UniProtKB-KW"/>
</dbReference>
<dbReference type="EMBL" id="NPCC01000034">
    <property type="protein sequence ID" value="PAE87419.1"/>
    <property type="molecule type" value="Genomic_DNA"/>
</dbReference>
<dbReference type="PROSITE" id="PS50929">
    <property type="entry name" value="ABC_TM1F"/>
    <property type="match status" value="1"/>
</dbReference>
<accession>A0A268NVZ8</accession>
<evidence type="ECO:0000256" key="8">
    <source>
        <dbReference type="ARBA" id="ARBA00023136"/>
    </source>
</evidence>
<evidence type="ECO:0000256" key="6">
    <source>
        <dbReference type="ARBA" id="ARBA00022840"/>
    </source>
</evidence>